<comment type="caution">
    <text evidence="2">The sequence shown here is derived from an EMBL/GenBank/DDBJ whole genome shotgun (WGS) entry which is preliminary data.</text>
</comment>
<dbReference type="InterPro" id="IPR002831">
    <property type="entry name" value="Tscrpt_reg_TrmB_N"/>
</dbReference>
<sequence>MPQLRKAFESIGLGHKEIGVLEVLLQGGLMYAAAVAKGAKLNRTTTYGILKELSGKGLVSSTKQQGVLRYQSIAPELLPGYIERRGKELLDMKTEVAEMVPQLQLMRSKGSVLPKVQFFEGAEGMQQAYEDTLEGNREKKIRDITGIDAVVNNLDQKFVTYYLEKRARLGIECTDVVPETELSKKSKDDDKKYLRETRFIPSKFNFDGEISIYDNKVGIFSYAPKAPAAIIIEDKTIAHMMKQLFDYLATTAKA</sequence>
<proteinExistence type="predicted"/>
<dbReference type="PANTHER" id="PTHR34293">
    <property type="entry name" value="HTH-TYPE TRANSCRIPTIONAL REGULATOR TRMBL2"/>
    <property type="match status" value="1"/>
</dbReference>
<accession>A0A1F6CQS2</accession>
<dbReference type="AlphaFoldDB" id="A0A1F6CQS2"/>
<organism evidence="2 3">
    <name type="scientific">Candidatus Kaiserbacteria bacterium RIFCSPHIGHO2_01_FULL_54_36b</name>
    <dbReference type="NCBI Taxonomy" id="1798483"/>
    <lineage>
        <taxon>Bacteria</taxon>
        <taxon>Candidatus Kaiseribacteriota</taxon>
    </lineage>
</organism>
<dbReference type="InterPro" id="IPR051797">
    <property type="entry name" value="TrmB-like"/>
</dbReference>
<dbReference type="Gene3D" id="1.10.10.10">
    <property type="entry name" value="Winged helix-like DNA-binding domain superfamily/Winged helix DNA-binding domain"/>
    <property type="match status" value="1"/>
</dbReference>
<evidence type="ECO:0000259" key="1">
    <source>
        <dbReference type="Pfam" id="PF01978"/>
    </source>
</evidence>
<reference evidence="2 3" key="1">
    <citation type="journal article" date="2016" name="Nat. Commun.">
        <title>Thousands of microbial genomes shed light on interconnected biogeochemical processes in an aquifer system.</title>
        <authorList>
            <person name="Anantharaman K."/>
            <person name="Brown C.T."/>
            <person name="Hug L.A."/>
            <person name="Sharon I."/>
            <person name="Castelle C.J."/>
            <person name="Probst A.J."/>
            <person name="Thomas B.C."/>
            <person name="Singh A."/>
            <person name="Wilkins M.J."/>
            <person name="Karaoz U."/>
            <person name="Brodie E.L."/>
            <person name="Williams K.H."/>
            <person name="Hubbard S.S."/>
            <person name="Banfield J.F."/>
        </authorList>
    </citation>
    <scope>NUCLEOTIDE SEQUENCE [LARGE SCALE GENOMIC DNA]</scope>
</reference>
<dbReference type="EMBL" id="MFKW01000026">
    <property type="protein sequence ID" value="OGG51495.1"/>
    <property type="molecule type" value="Genomic_DNA"/>
</dbReference>
<dbReference type="InterPro" id="IPR036388">
    <property type="entry name" value="WH-like_DNA-bd_sf"/>
</dbReference>
<evidence type="ECO:0000313" key="2">
    <source>
        <dbReference type="EMBL" id="OGG51495.1"/>
    </source>
</evidence>
<name>A0A1F6CQS2_9BACT</name>
<dbReference type="InterPro" id="IPR036390">
    <property type="entry name" value="WH_DNA-bd_sf"/>
</dbReference>
<dbReference type="SUPFAM" id="SSF46785">
    <property type="entry name" value="Winged helix' DNA-binding domain"/>
    <property type="match status" value="1"/>
</dbReference>
<feature type="domain" description="Transcription regulator TrmB N-terminal" evidence="1">
    <location>
        <begin position="10"/>
        <end position="76"/>
    </location>
</feature>
<dbReference type="Proteomes" id="UP000176445">
    <property type="component" value="Unassembled WGS sequence"/>
</dbReference>
<gene>
    <name evidence="2" type="ORF">A2704_04795</name>
</gene>
<dbReference type="PANTHER" id="PTHR34293:SF1">
    <property type="entry name" value="HTH-TYPE TRANSCRIPTIONAL REGULATOR TRMBL2"/>
    <property type="match status" value="1"/>
</dbReference>
<dbReference type="Pfam" id="PF01978">
    <property type="entry name" value="TrmB"/>
    <property type="match status" value="1"/>
</dbReference>
<evidence type="ECO:0000313" key="3">
    <source>
        <dbReference type="Proteomes" id="UP000176445"/>
    </source>
</evidence>
<protein>
    <recommendedName>
        <fullName evidence="1">Transcription regulator TrmB N-terminal domain-containing protein</fullName>
    </recommendedName>
</protein>